<dbReference type="PANTHER" id="PTHR42711:SF19">
    <property type="entry name" value="DOXORUBICIN RESISTANCE ATP-BINDING PROTEIN DRRA"/>
    <property type="match status" value="1"/>
</dbReference>
<dbReference type="GO" id="GO:0046677">
    <property type="term" value="P:response to antibiotic"/>
    <property type="evidence" value="ECO:0007669"/>
    <property type="project" value="UniProtKB-KW"/>
</dbReference>
<feature type="domain" description="ABC transporter" evidence="6">
    <location>
        <begin position="25"/>
        <end position="235"/>
    </location>
</feature>
<dbReference type="GO" id="GO:0005886">
    <property type="term" value="C:plasma membrane"/>
    <property type="evidence" value="ECO:0007669"/>
    <property type="project" value="UniProtKB-SubCell"/>
</dbReference>
<organism evidence="7 8">
    <name type="scientific">Saccharothrix texasensis</name>
    <dbReference type="NCBI Taxonomy" id="103734"/>
    <lineage>
        <taxon>Bacteria</taxon>
        <taxon>Bacillati</taxon>
        <taxon>Actinomycetota</taxon>
        <taxon>Actinomycetes</taxon>
        <taxon>Pseudonocardiales</taxon>
        <taxon>Pseudonocardiaceae</taxon>
        <taxon>Saccharothrix</taxon>
    </lineage>
</organism>
<evidence type="ECO:0000256" key="3">
    <source>
        <dbReference type="ARBA" id="ARBA00022741"/>
    </source>
</evidence>
<dbReference type="SUPFAM" id="SSF52540">
    <property type="entry name" value="P-loop containing nucleoside triphosphate hydrolases"/>
    <property type="match status" value="1"/>
</dbReference>
<dbReference type="Pfam" id="PF00005">
    <property type="entry name" value="ABC_tran"/>
    <property type="match status" value="1"/>
</dbReference>
<accession>A0A3N1GZH3</accession>
<dbReference type="OrthoDB" id="3701117at2"/>
<dbReference type="GO" id="GO:0005524">
    <property type="term" value="F:ATP binding"/>
    <property type="evidence" value="ECO:0007669"/>
    <property type="project" value="UniProtKB-KW"/>
</dbReference>
<evidence type="ECO:0000313" key="7">
    <source>
        <dbReference type="EMBL" id="ROP35701.1"/>
    </source>
</evidence>
<sequence>MSVTLASEQVGCGRARVAPGRAAVSRLSGVGKQFGDRVVLRDVDLVVPVGAVVGVVGGPGSGKTTVACLAAGLLPPDEGVVELVGRDPWDGGRRPVVGLVPDRVPVSDRLTCREVLLHVALFRGFPPVVAARRVDSLLAVCQLADSAGVVVAECTAGQRLLVRLAATLLGEPRLLVLDDALDVDRWALDVVRAVSREFVATGGGVLCVVGQAWQAAWCDVRLELAPPALRPLDERSRRR</sequence>
<keyword evidence="4 7" id="KW-0067">ATP-binding</keyword>
<dbReference type="Proteomes" id="UP000268727">
    <property type="component" value="Unassembled WGS sequence"/>
</dbReference>
<dbReference type="EMBL" id="RJKM01000001">
    <property type="protein sequence ID" value="ROP35701.1"/>
    <property type="molecule type" value="Genomic_DNA"/>
</dbReference>
<dbReference type="InterPro" id="IPR003439">
    <property type="entry name" value="ABC_transporter-like_ATP-bd"/>
</dbReference>
<evidence type="ECO:0000259" key="6">
    <source>
        <dbReference type="PROSITE" id="PS50893"/>
    </source>
</evidence>
<comment type="subcellular location">
    <subcellularLocation>
        <location evidence="1">Cell membrane</location>
        <topology evidence="1">Peripheral membrane protein</topology>
    </subcellularLocation>
</comment>
<dbReference type="GO" id="GO:0016887">
    <property type="term" value="F:ATP hydrolysis activity"/>
    <property type="evidence" value="ECO:0007669"/>
    <property type="project" value="InterPro"/>
</dbReference>
<evidence type="ECO:0000256" key="1">
    <source>
        <dbReference type="ARBA" id="ARBA00004202"/>
    </source>
</evidence>
<protein>
    <submittedName>
        <fullName evidence="7">ABC-2 type transport system ATP-binding protein</fullName>
    </submittedName>
</protein>
<evidence type="ECO:0000313" key="8">
    <source>
        <dbReference type="Proteomes" id="UP000268727"/>
    </source>
</evidence>
<proteinExistence type="predicted"/>
<dbReference type="AlphaFoldDB" id="A0A3N1GZH3"/>
<reference evidence="7 8" key="1">
    <citation type="submission" date="2018-11" db="EMBL/GenBank/DDBJ databases">
        <title>Sequencing the genomes of 1000 actinobacteria strains.</title>
        <authorList>
            <person name="Klenk H.-P."/>
        </authorList>
    </citation>
    <scope>NUCLEOTIDE SEQUENCE [LARGE SCALE GENOMIC DNA]</scope>
    <source>
        <strain evidence="7 8">DSM 44231</strain>
    </source>
</reference>
<keyword evidence="5" id="KW-0046">Antibiotic resistance</keyword>
<evidence type="ECO:0000256" key="4">
    <source>
        <dbReference type="ARBA" id="ARBA00022840"/>
    </source>
</evidence>
<keyword evidence="3" id="KW-0547">Nucleotide-binding</keyword>
<name>A0A3N1GZH3_9PSEU</name>
<keyword evidence="8" id="KW-1185">Reference proteome</keyword>
<dbReference type="Gene3D" id="3.40.50.300">
    <property type="entry name" value="P-loop containing nucleotide triphosphate hydrolases"/>
    <property type="match status" value="1"/>
</dbReference>
<dbReference type="PROSITE" id="PS50893">
    <property type="entry name" value="ABC_TRANSPORTER_2"/>
    <property type="match status" value="1"/>
</dbReference>
<comment type="caution">
    <text evidence="7">The sequence shown here is derived from an EMBL/GenBank/DDBJ whole genome shotgun (WGS) entry which is preliminary data.</text>
</comment>
<dbReference type="PANTHER" id="PTHR42711">
    <property type="entry name" value="ABC TRANSPORTER ATP-BINDING PROTEIN"/>
    <property type="match status" value="1"/>
</dbReference>
<dbReference type="SMART" id="SM00382">
    <property type="entry name" value="AAA"/>
    <property type="match status" value="1"/>
</dbReference>
<keyword evidence="2" id="KW-0813">Transport</keyword>
<evidence type="ECO:0000256" key="2">
    <source>
        <dbReference type="ARBA" id="ARBA00022448"/>
    </source>
</evidence>
<dbReference type="RefSeq" id="WP_123741797.1">
    <property type="nucleotide sequence ID" value="NZ_RJKM01000001.1"/>
</dbReference>
<evidence type="ECO:0000256" key="5">
    <source>
        <dbReference type="ARBA" id="ARBA00023251"/>
    </source>
</evidence>
<dbReference type="InterPro" id="IPR050763">
    <property type="entry name" value="ABC_transporter_ATP-binding"/>
</dbReference>
<dbReference type="InterPro" id="IPR003593">
    <property type="entry name" value="AAA+_ATPase"/>
</dbReference>
<gene>
    <name evidence="7" type="ORF">EDD40_0945</name>
</gene>
<dbReference type="InterPro" id="IPR027417">
    <property type="entry name" value="P-loop_NTPase"/>
</dbReference>